<feature type="compositionally biased region" description="Polar residues" evidence="4">
    <location>
        <begin position="141"/>
        <end position="150"/>
    </location>
</feature>
<dbReference type="GO" id="GO:0009506">
    <property type="term" value="C:plasmodesma"/>
    <property type="evidence" value="ECO:0007669"/>
    <property type="project" value="UniProtKB-ARBA"/>
</dbReference>
<evidence type="ECO:0000259" key="5">
    <source>
        <dbReference type="SMART" id="SM00768"/>
    </source>
</evidence>
<feature type="region of interest" description="Disordered" evidence="4">
    <location>
        <begin position="131"/>
        <end position="159"/>
    </location>
</feature>
<feature type="domain" description="X8" evidence="5">
    <location>
        <begin position="170"/>
        <end position="254"/>
    </location>
</feature>
<sequence length="347" mass="36307">MIHIAPVASNKNLALAFLHSISIPYAPLFTNRESLSVSIHVEVRNLTGDGLLSHAWNFSIAEPILSHNFSSIRPRKLRFHITGSSVTKRLANENSKRAGHGTKQAVVLVNSISGSQKDITTPITTVPTIIPTTSTPLINPNSDPDSTSPATITPMVTPTSTTSPVSAGASWCIASPSASPTALQVALDYACGYGGADCSAILPSGSCYNPNTVHDHASYAFNSYYQKNPVPSSCNFGGTAATTSTNPSTGTCQFPSTSTSSSVLNTTNSNGATVYGAVPSNPAPSGINSLDLLHLSRLESSSCAGMLNAMGHNLLPCFFGYELYLICKLVAISDHMKGGGVEKEIAF</sequence>
<evidence type="ECO:0000256" key="3">
    <source>
        <dbReference type="ARBA" id="ARBA00022729"/>
    </source>
</evidence>
<accession>A0A8X7ZSI5</accession>
<dbReference type="InterPro" id="IPR012946">
    <property type="entry name" value="X8"/>
</dbReference>
<evidence type="ECO:0000313" key="6">
    <source>
        <dbReference type="EMBL" id="KAG6774416.1"/>
    </source>
</evidence>
<dbReference type="PANTHER" id="PTHR31044">
    <property type="entry name" value="BETA-1,3 GLUCANASE"/>
    <property type="match status" value="1"/>
</dbReference>
<evidence type="ECO:0000313" key="7">
    <source>
        <dbReference type="Proteomes" id="UP000886885"/>
    </source>
</evidence>
<evidence type="ECO:0000256" key="1">
    <source>
        <dbReference type="ARBA" id="ARBA00004609"/>
    </source>
</evidence>
<keyword evidence="2" id="KW-0449">Lipoprotein</keyword>
<keyword evidence="3" id="KW-0732">Signal</keyword>
<dbReference type="EMBL" id="JAAWWB010000010">
    <property type="protein sequence ID" value="KAG6774416.1"/>
    <property type="molecule type" value="Genomic_DNA"/>
</dbReference>
<comment type="subcellular location">
    <subcellularLocation>
        <location evidence="1">Cell membrane</location>
        <topology evidence="1">Lipid-anchor</topology>
        <topology evidence="1">GPI-anchor</topology>
    </subcellularLocation>
</comment>
<dbReference type="Proteomes" id="UP000886885">
    <property type="component" value="Chromosome 5D"/>
</dbReference>
<dbReference type="GO" id="GO:0098552">
    <property type="term" value="C:side of membrane"/>
    <property type="evidence" value="ECO:0007669"/>
    <property type="project" value="UniProtKB-KW"/>
</dbReference>
<keyword evidence="2" id="KW-0336">GPI-anchor</keyword>
<dbReference type="Pfam" id="PF07983">
    <property type="entry name" value="X8"/>
    <property type="match status" value="1"/>
</dbReference>
<evidence type="ECO:0000256" key="4">
    <source>
        <dbReference type="SAM" id="MobiDB-lite"/>
    </source>
</evidence>
<dbReference type="OrthoDB" id="1073427at2759"/>
<dbReference type="FunFam" id="1.20.58.1040:FF:000007">
    <property type="entry name" value="PLASMODESMATA CALLOSE-BINDING PROTEIN 2"/>
    <property type="match status" value="1"/>
</dbReference>
<dbReference type="AlphaFoldDB" id="A0A8X7ZSI5"/>
<protein>
    <recommendedName>
        <fullName evidence="5">X8 domain-containing protein</fullName>
    </recommendedName>
</protein>
<feature type="compositionally biased region" description="Low complexity" evidence="4">
    <location>
        <begin position="131"/>
        <end position="140"/>
    </location>
</feature>
<proteinExistence type="predicted"/>
<gene>
    <name evidence="6" type="ORF">POTOM_021769</name>
</gene>
<name>A0A8X7ZSI5_POPTO</name>
<evidence type="ECO:0000256" key="2">
    <source>
        <dbReference type="ARBA" id="ARBA00022622"/>
    </source>
</evidence>
<dbReference type="SMART" id="SM00768">
    <property type="entry name" value="X8"/>
    <property type="match status" value="1"/>
</dbReference>
<keyword evidence="2" id="KW-0325">Glycoprotein</keyword>
<dbReference type="InterPro" id="IPR044788">
    <property type="entry name" value="X8_dom_prot"/>
</dbReference>
<keyword evidence="7" id="KW-1185">Reference proteome</keyword>
<organism evidence="6 7">
    <name type="scientific">Populus tomentosa</name>
    <name type="common">Chinese white poplar</name>
    <dbReference type="NCBI Taxonomy" id="118781"/>
    <lineage>
        <taxon>Eukaryota</taxon>
        <taxon>Viridiplantae</taxon>
        <taxon>Streptophyta</taxon>
        <taxon>Embryophyta</taxon>
        <taxon>Tracheophyta</taxon>
        <taxon>Spermatophyta</taxon>
        <taxon>Magnoliopsida</taxon>
        <taxon>eudicotyledons</taxon>
        <taxon>Gunneridae</taxon>
        <taxon>Pentapetalae</taxon>
        <taxon>rosids</taxon>
        <taxon>fabids</taxon>
        <taxon>Malpighiales</taxon>
        <taxon>Salicaceae</taxon>
        <taxon>Saliceae</taxon>
        <taxon>Populus</taxon>
    </lineage>
</organism>
<reference evidence="6" key="1">
    <citation type="journal article" date="2020" name="bioRxiv">
        <title>Hybrid origin of Populus tomentosa Carr. identified through genome sequencing and phylogenomic analysis.</title>
        <authorList>
            <person name="An X."/>
            <person name="Gao K."/>
            <person name="Chen Z."/>
            <person name="Li J."/>
            <person name="Yang X."/>
            <person name="Yang X."/>
            <person name="Zhou J."/>
            <person name="Guo T."/>
            <person name="Zhao T."/>
            <person name="Huang S."/>
            <person name="Miao D."/>
            <person name="Khan W.U."/>
            <person name="Rao P."/>
            <person name="Ye M."/>
            <person name="Lei B."/>
            <person name="Liao W."/>
            <person name="Wang J."/>
            <person name="Ji L."/>
            <person name="Li Y."/>
            <person name="Guo B."/>
            <person name="Mustafa N.S."/>
            <person name="Li S."/>
            <person name="Yun Q."/>
            <person name="Keller S.R."/>
            <person name="Mao J."/>
            <person name="Zhang R."/>
            <person name="Strauss S.H."/>
        </authorList>
    </citation>
    <scope>NUCLEOTIDE SEQUENCE</scope>
    <source>
        <strain evidence="6">GM15</strain>
        <tissue evidence="6">Leaf</tissue>
    </source>
</reference>
<keyword evidence="2" id="KW-0472">Membrane</keyword>
<comment type="caution">
    <text evidence="6">The sequence shown here is derived from an EMBL/GenBank/DDBJ whole genome shotgun (WGS) entry which is preliminary data.</text>
</comment>
<dbReference type="GO" id="GO:0005886">
    <property type="term" value="C:plasma membrane"/>
    <property type="evidence" value="ECO:0007669"/>
    <property type="project" value="UniProtKB-SubCell"/>
</dbReference>
<dbReference type="PANTHER" id="PTHR31044:SF52">
    <property type="entry name" value="OS01G0631500 PROTEIN"/>
    <property type="match status" value="1"/>
</dbReference>